<keyword evidence="6" id="KW-1185">Reference proteome</keyword>
<keyword evidence="2" id="KW-0238">DNA-binding</keyword>
<dbReference type="Proteomes" id="UP000261174">
    <property type="component" value="Unassembled WGS sequence"/>
</dbReference>
<protein>
    <submittedName>
        <fullName evidence="5">Transcriptional regulator</fullName>
    </submittedName>
</protein>
<evidence type="ECO:0000313" key="5">
    <source>
        <dbReference type="EMBL" id="RFM30807.1"/>
    </source>
</evidence>
<dbReference type="PANTHER" id="PTHR33204">
    <property type="entry name" value="TRANSCRIPTIONAL REGULATOR, MARR FAMILY"/>
    <property type="match status" value="1"/>
</dbReference>
<evidence type="ECO:0000313" key="6">
    <source>
        <dbReference type="Proteomes" id="UP000261174"/>
    </source>
</evidence>
<accession>A0A3E1NSB2</accession>
<dbReference type="Gene3D" id="1.10.10.10">
    <property type="entry name" value="Winged helix-like DNA-binding domain superfamily/Winged helix DNA-binding domain"/>
    <property type="match status" value="1"/>
</dbReference>
<gene>
    <name evidence="5" type="ORF">DXN04_32365</name>
</gene>
<dbReference type="InterPro" id="IPR002577">
    <property type="entry name" value="HTH_HxlR"/>
</dbReference>
<evidence type="ECO:0000256" key="1">
    <source>
        <dbReference type="ARBA" id="ARBA00023015"/>
    </source>
</evidence>
<keyword evidence="3" id="KW-0804">Transcription</keyword>
<organism evidence="5 6">
    <name type="scientific">Chitinophaga silvisoli</name>
    <dbReference type="NCBI Taxonomy" id="2291814"/>
    <lineage>
        <taxon>Bacteria</taxon>
        <taxon>Pseudomonadati</taxon>
        <taxon>Bacteroidota</taxon>
        <taxon>Chitinophagia</taxon>
        <taxon>Chitinophagales</taxon>
        <taxon>Chitinophagaceae</taxon>
        <taxon>Chitinophaga</taxon>
    </lineage>
</organism>
<dbReference type="EMBL" id="QTJV01000019">
    <property type="protein sequence ID" value="RFM30807.1"/>
    <property type="molecule type" value="Genomic_DNA"/>
</dbReference>
<dbReference type="InterPro" id="IPR036390">
    <property type="entry name" value="WH_DNA-bd_sf"/>
</dbReference>
<dbReference type="PANTHER" id="PTHR33204:SF29">
    <property type="entry name" value="TRANSCRIPTIONAL REGULATOR"/>
    <property type="match status" value="1"/>
</dbReference>
<name>A0A3E1NSB2_9BACT</name>
<feature type="domain" description="HTH hxlR-type" evidence="4">
    <location>
        <begin position="12"/>
        <end position="110"/>
    </location>
</feature>
<dbReference type="SUPFAM" id="SSF46785">
    <property type="entry name" value="Winged helix' DNA-binding domain"/>
    <property type="match status" value="1"/>
</dbReference>
<dbReference type="AlphaFoldDB" id="A0A3E1NSB2"/>
<proteinExistence type="predicted"/>
<comment type="caution">
    <text evidence="5">The sequence shown here is derived from an EMBL/GenBank/DDBJ whole genome shotgun (WGS) entry which is preliminary data.</text>
</comment>
<dbReference type="Pfam" id="PF01638">
    <property type="entry name" value="HxlR"/>
    <property type="match status" value="1"/>
</dbReference>
<evidence type="ECO:0000256" key="3">
    <source>
        <dbReference type="ARBA" id="ARBA00023163"/>
    </source>
</evidence>
<keyword evidence="1" id="KW-0805">Transcription regulation</keyword>
<dbReference type="PROSITE" id="PS51118">
    <property type="entry name" value="HTH_HXLR"/>
    <property type="match status" value="1"/>
</dbReference>
<dbReference type="GO" id="GO:0003677">
    <property type="term" value="F:DNA binding"/>
    <property type="evidence" value="ECO:0007669"/>
    <property type="project" value="UniProtKB-KW"/>
</dbReference>
<dbReference type="OrthoDB" id="8231503at2"/>
<dbReference type="InterPro" id="IPR036388">
    <property type="entry name" value="WH-like_DNA-bd_sf"/>
</dbReference>
<evidence type="ECO:0000256" key="2">
    <source>
        <dbReference type="ARBA" id="ARBA00023125"/>
    </source>
</evidence>
<reference evidence="5 6" key="1">
    <citation type="submission" date="2018-08" db="EMBL/GenBank/DDBJ databases">
        <title>Chitinophaga sp. K20C18050901, a novel bacterium isolated from forest soil.</title>
        <authorList>
            <person name="Wang C."/>
        </authorList>
    </citation>
    <scope>NUCLEOTIDE SEQUENCE [LARGE SCALE GENOMIC DNA]</scope>
    <source>
        <strain evidence="5 6">K20C18050901</strain>
    </source>
</reference>
<evidence type="ECO:0000259" key="4">
    <source>
        <dbReference type="PROSITE" id="PS51118"/>
    </source>
</evidence>
<sequence length="125" mass="14075">MYTHKIPKDLNCGMAMTMEIIGNKWKPCLLYSIRQGVNRPGQLQQANPKASRQVLNQQLKELEAHGIIRKVVYAQLPPKVEYFLTELGESLIPVLDAMTAWGDKIIADVAQLSPQKSEVLLSEFP</sequence>